<reference evidence="2" key="1">
    <citation type="submission" date="2021-01" db="EMBL/GenBank/DDBJ databases">
        <authorList>
            <person name="Corre E."/>
            <person name="Pelletier E."/>
            <person name="Niang G."/>
            <person name="Scheremetjew M."/>
            <person name="Finn R."/>
            <person name="Kale V."/>
            <person name="Holt S."/>
            <person name="Cochrane G."/>
            <person name="Meng A."/>
            <person name="Brown T."/>
            <person name="Cohen L."/>
        </authorList>
    </citation>
    <scope>NUCLEOTIDE SEQUENCE</scope>
    <source>
        <strain evidence="2">CCMP1320</strain>
    </source>
</reference>
<evidence type="ECO:0000256" key="1">
    <source>
        <dbReference type="SAM" id="MobiDB-lite"/>
    </source>
</evidence>
<evidence type="ECO:0000313" key="2">
    <source>
        <dbReference type="EMBL" id="CAE0491717.1"/>
    </source>
</evidence>
<accession>A0A7S3QSL4</accession>
<feature type="region of interest" description="Disordered" evidence="1">
    <location>
        <begin position="352"/>
        <end position="443"/>
    </location>
</feature>
<feature type="compositionally biased region" description="Low complexity" evidence="1">
    <location>
        <begin position="391"/>
        <end position="402"/>
    </location>
</feature>
<feature type="region of interest" description="Disordered" evidence="1">
    <location>
        <begin position="96"/>
        <end position="129"/>
    </location>
</feature>
<feature type="compositionally biased region" description="Low complexity" evidence="1">
    <location>
        <begin position="366"/>
        <end position="384"/>
    </location>
</feature>
<sequence length="674" mass="70901">MERTHPMAVERGPLPPRSRTRGRDRFFWADLNSFVRSYMEANNGRRPDRDILQKEYAAHAHAWFTSKGKPIPSLEDVLKQAKGVRLLEEQRAYMRQYREDKRNDSKETAAKKKRASPGDSTSDDDSLTGHLVDTEADTEAARFLQGFGGLAQHLGGFSSQWQPNPAASLIRGSKKPRGTGGAQCLMMLAEKVRSGEAGPEPCGRQQLQSPFAQLQPQTRLPPAFTTALSLAGQPAPAVTGTDLGGWRLLSAYLQQQQQAHTLADLAKVQALLSQHQQQQQALGMGLQHSLSLSLLEQLQQQQQRQHSILSNSMHSSFLPAVPSASVGLMHPPSCALSTCPLPLPAQPVPGSISPCGGHPAPDNARHPAASAATAPHTAAPQGTHSAEGLSAQTATAGAATPAEDAEQNDGQLCQANHASGPTPPPNKVQAPSPKGSLAHAGSCDASEATRLELMQPKSGEMEANSDRLAAVPSQALQQAQQQQQQHLQLVYGHGNVSAGLNCSLPLHHLQQQQQQPGVYAPLAYGLLPPPAAAPPPVPAAAALQVVQHGGMLYLLSAAAAEPVLQQQQQATAPFTLQPLTVNAAAHAHAPLLHPATAPIALPASAAAAAAPLLGGPAHTCTMLPQPLPPLSGGLPLSVDASLLSLLPCHGAQLPQGPSPAGHLLYPLTQLQPQL</sequence>
<dbReference type="AlphaFoldDB" id="A0A7S3QSL4"/>
<feature type="region of interest" description="Disordered" evidence="1">
    <location>
        <begin position="1"/>
        <end position="22"/>
    </location>
</feature>
<dbReference type="EMBL" id="HBIP01012021">
    <property type="protein sequence ID" value="CAE0491717.1"/>
    <property type="molecule type" value="Transcribed_RNA"/>
</dbReference>
<feature type="compositionally biased region" description="Basic and acidic residues" evidence="1">
    <location>
        <begin position="96"/>
        <end position="110"/>
    </location>
</feature>
<protein>
    <submittedName>
        <fullName evidence="2">Uncharacterized protein</fullName>
    </submittedName>
</protein>
<feature type="compositionally biased region" description="Polar residues" evidence="1">
    <location>
        <begin position="408"/>
        <end position="419"/>
    </location>
</feature>
<proteinExistence type="predicted"/>
<name>A0A7S3QSL4_DUNTE</name>
<gene>
    <name evidence="2" type="ORF">DTER00134_LOCUS6790</name>
</gene>
<organism evidence="2">
    <name type="scientific">Dunaliella tertiolecta</name>
    <name type="common">Green alga</name>
    <dbReference type="NCBI Taxonomy" id="3047"/>
    <lineage>
        <taxon>Eukaryota</taxon>
        <taxon>Viridiplantae</taxon>
        <taxon>Chlorophyta</taxon>
        <taxon>core chlorophytes</taxon>
        <taxon>Chlorophyceae</taxon>
        <taxon>CS clade</taxon>
        <taxon>Chlamydomonadales</taxon>
        <taxon>Dunaliellaceae</taxon>
        <taxon>Dunaliella</taxon>
    </lineage>
</organism>